<keyword evidence="3" id="KW-1185">Reference proteome</keyword>
<accession>A0AAE0LHC5</accession>
<name>A0AAE0LHC5_9CHLO</name>
<reference evidence="2 3" key="1">
    <citation type="journal article" date="2015" name="Genome Biol. Evol.">
        <title>Comparative Genomics of a Bacterivorous Green Alga Reveals Evolutionary Causalities and Consequences of Phago-Mixotrophic Mode of Nutrition.</title>
        <authorList>
            <person name="Burns J.A."/>
            <person name="Paasch A."/>
            <person name="Narechania A."/>
            <person name="Kim E."/>
        </authorList>
    </citation>
    <scope>NUCLEOTIDE SEQUENCE [LARGE SCALE GENOMIC DNA]</scope>
    <source>
        <strain evidence="2 3">PLY_AMNH</strain>
    </source>
</reference>
<evidence type="ECO:0000313" key="2">
    <source>
        <dbReference type="EMBL" id="KAK3284780.1"/>
    </source>
</evidence>
<dbReference type="PANTHER" id="PTHR40637">
    <property type="entry name" value="ESSS SUBUNIT OF NADH:UBIQUINONE OXIDOREDUCTASE (COMPLEX I) PROTEIN"/>
    <property type="match status" value="1"/>
</dbReference>
<sequence length="97" mass="10749">MSMLGRVSVSAMRSLRARGGPSPPFWSEGNQAKPAGYLYGEAPLPAGQARKIEDWEPIWVGTFLATPIILYIGLNYKPNTSLMQWAHEEADRRSTEA</sequence>
<evidence type="ECO:0008006" key="4">
    <source>
        <dbReference type="Google" id="ProtNLM"/>
    </source>
</evidence>
<evidence type="ECO:0000313" key="3">
    <source>
        <dbReference type="Proteomes" id="UP001190700"/>
    </source>
</evidence>
<proteinExistence type="predicted"/>
<dbReference type="Proteomes" id="UP001190700">
    <property type="component" value="Unassembled WGS sequence"/>
</dbReference>
<feature type="region of interest" description="Disordered" evidence="1">
    <location>
        <begin position="1"/>
        <end position="27"/>
    </location>
</feature>
<protein>
    <recommendedName>
        <fullName evidence="4">NADH-ubiquinone oxidoreductase ESSS subunit</fullName>
    </recommendedName>
</protein>
<comment type="caution">
    <text evidence="2">The sequence shown here is derived from an EMBL/GenBank/DDBJ whole genome shotgun (WGS) entry which is preliminary data.</text>
</comment>
<organism evidence="2 3">
    <name type="scientific">Cymbomonas tetramitiformis</name>
    <dbReference type="NCBI Taxonomy" id="36881"/>
    <lineage>
        <taxon>Eukaryota</taxon>
        <taxon>Viridiplantae</taxon>
        <taxon>Chlorophyta</taxon>
        <taxon>Pyramimonadophyceae</taxon>
        <taxon>Pyramimonadales</taxon>
        <taxon>Pyramimonadaceae</taxon>
        <taxon>Cymbomonas</taxon>
    </lineage>
</organism>
<dbReference type="AlphaFoldDB" id="A0AAE0LHC5"/>
<gene>
    <name evidence="2" type="ORF">CYMTET_7589</name>
</gene>
<dbReference type="EMBL" id="LGRX02002149">
    <property type="protein sequence ID" value="KAK3284780.1"/>
    <property type="molecule type" value="Genomic_DNA"/>
</dbReference>
<evidence type="ECO:0000256" key="1">
    <source>
        <dbReference type="SAM" id="MobiDB-lite"/>
    </source>
</evidence>
<dbReference type="PANTHER" id="PTHR40637:SF1">
    <property type="entry name" value="ESSS SUBUNIT OF NADH:UBIQUINONE OXIDOREDUCTASE (COMPLEX I) PROTEIN"/>
    <property type="match status" value="1"/>
</dbReference>